<gene>
    <name evidence="2" type="ORF">DJ019_03070</name>
</gene>
<reference evidence="2 3" key="1">
    <citation type="submission" date="2018-05" db="EMBL/GenBank/DDBJ databases">
        <authorList>
            <person name="Lanie J.A."/>
            <person name="Ng W.-L."/>
            <person name="Kazmierczak K.M."/>
            <person name="Andrzejewski T.M."/>
            <person name="Davidsen T.M."/>
            <person name="Wayne K.J."/>
            <person name="Tettelin H."/>
            <person name="Glass J.I."/>
            <person name="Rusch D."/>
            <person name="Podicherti R."/>
            <person name="Tsui H.-C.T."/>
            <person name="Winkler M.E."/>
        </authorList>
    </citation>
    <scope>NUCLEOTIDE SEQUENCE [LARGE SCALE GENOMIC DNA]</scope>
    <source>
        <strain evidence="2 3">BUT-10</strain>
    </source>
</reference>
<proteinExistence type="predicted"/>
<dbReference type="InterPro" id="IPR018713">
    <property type="entry name" value="MPAB/Lcp_cat_dom"/>
</dbReference>
<dbReference type="PANTHER" id="PTHR36151">
    <property type="entry name" value="BLR2777 PROTEIN"/>
    <property type="match status" value="1"/>
</dbReference>
<protein>
    <submittedName>
        <fullName evidence="2">Histidine kinase</fullName>
    </submittedName>
</protein>
<dbReference type="PANTHER" id="PTHR36151:SF3">
    <property type="entry name" value="ER-BOUND OXYGENASE MPAB_MPAB'_RUBBER OXYGENASE CATALYTIC DOMAIN-CONTAINING PROTEIN"/>
    <property type="match status" value="1"/>
</dbReference>
<sequence length="302" mass="32362">MSRSMSPPAPIRDAVVRQVRLLVGGTGDDTVERNRQDTGLFGPDSACWKVHGDLTSMMVGGIAALYLQMLHPGALAGVWDHSDFRKDMLGRLRRTARFIAGTTYGDRAEAQGLIDRVRGIHAQVSGTLPDGGAYSADDPDLLTWVHVAEVSSFLAAYLRYVDPAFPAEAQDRYYRETAEVARRLGATDVPESRGEVAAYLEAVRPQLRHDLRTRAVAAALASAPAPSAAAAPAMAAAFDAARDLLPPWAAELHGFRLSGARRAVARAGVQALGRGMRWALVNSAEARARRRAAELAREAAGA</sequence>
<dbReference type="AlphaFoldDB" id="A0A328BQN7"/>
<organism evidence="2 3">
    <name type="scientific">Phenylobacterium kunshanense</name>
    <dbReference type="NCBI Taxonomy" id="1445034"/>
    <lineage>
        <taxon>Bacteria</taxon>
        <taxon>Pseudomonadati</taxon>
        <taxon>Pseudomonadota</taxon>
        <taxon>Alphaproteobacteria</taxon>
        <taxon>Caulobacterales</taxon>
        <taxon>Caulobacteraceae</taxon>
        <taxon>Phenylobacterium</taxon>
    </lineage>
</organism>
<dbReference type="OrthoDB" id="108890at2"/>
<dbReference type="Proteomes" id="UP000249524">
    <property type="component" value="Unassembled WGS sequence"/>
</dbReference>
<dbReference type="Pfam" id="PF09995">
    <property type="entry name" value="MPAB_Lcp_cat"/>
    <property type="match status" value="1"/>
</dbReference>
<keyword evidence="3" id="KW-1185">Reference proteome</keyword>
<evidence type="ECO:0000313" key="3">
    <source>
        <dbReference type="Proteomes" id="UP000249524"/>
    </source>
</evidence>
<accession>A0A328BQN7</accession>
<name>A0A328BQN7_9CAUL</name>
<dbReference type="GO" id="GO:0016491">
    <property type="term" value="F:oxidoreductase activity"/>
    <property type="evidence" value="ECO:0007669"/>
    <property type="project" value="InterPro"/>
</dbReference>
<keyword evidence="2" id="KW-0418">Kinase</keyword>
<feature type="domain" description="ER-bound oxygenase mpaB/mpaB'/Rubber oxygenase catalytic" evidence="1">
    <location>
        <begin position="48"/>
        <end position="277"/>
    </location>
</feature>
<keyword evidence="2" id="KW-0808">Transferase</keyword>
<dbReference type="GO" id="GO:0016301">
    <property type="term" value="F:kinase activity"/>
    <property type="evidence" value="ECO:0007669"/>
    <property type="project" value="UniProtKB-KW"/>
</dbReference>
<evidence type="ECO:0000259" key="1">
    <source>
        <dbReference type="Pfam" id="PF09995"/>
    </source>
</evidence>
<comment type="caution">
    <text evidence="2">The sequence shown here is derived from an EMBL/GenBank/DDBJ whole genome shotgun (WGS) entry which is preliminary data.</text>
</comment>
<dbReference type="EMBL" id="QFYS01000001">
    <property type="protein sequence ID" value="RAK69005.1"/>
    <property type="molecule type" value="Genomic_DNA"/>
</dbReference>
<evidence type="ECO:0000313" key="2">
    <source>
        <dbReference type="EMBL" id="RAK69005.1"/>
    </source>
</evidence>